<keyword evidence="1" id="KW-0067">ATP-binding</keyword>
<dbReference type="EMBL" id="BK032843">
    <property type="protein sequence ID" value="DAF63644.1"/>
    <property type="molecule type" value="Genomic_DNA"/>
</dbReference>
<dbReference type="GO" id="GO:0004386">
    <property type="term" value="F:helicase activity"/>
    <property type="evidence" value="ECO:0007669"/>
    <property type="project" value="UniProtKB-KW"/>
</dbReference>
<proteinExistence type="predicted"/>
<organism evidence="1">
    <name type="scientific">Podoviridae sp. ctz6O13</name>
    <dbReference type="NCBI Taxonomy" id="2827757"/>
    <lineage>
        <taxon>Viruses</taxon>
        <taxon>Duplodnaviria</taxon>
        <taxon>Heunggongvirae</taxon>
        <taxon>Uroviricota</taxon>
        <taxon>Caudoviricetes</taxon>
    </lineage>
</organism>
<evidence type="ECO:0000313" key="1">
    <source>
        <dbReference type="EMBL" id="DAF63644.1"/>
    </source>
</evidence>
<keyword evidence="1" id="KW-0378">Hydrolase</keyword>
<keyword evidence="1" id="KW-0347">Helicase</keyword>
<reference evidence="1" key="1">
    <citation type="journal article" date="2021" name="Proc. Natl. Acad. Sci. U.S.A.">
        <title>A Catalog of Tens of Thousands of Viruses from Human Metagenomes Reveals Hidden Associations with Chronic Diseases.</title>
        <authorList>
            <person name="Tisza M.J."/>
            <person name="Buck C.B."/>
        </authorList>
    </citation>
    <scope>NUCLEOTIDE SEQUENCE</scope>
    <source>
        <strain evidence="1">Ctz6O13</strain>
    </source>
</reference>
<protein>
    <submittedName>
        <fullName evidence="1">Helicase ATPase REPLICATION</fullName>
    </submittedName>
</protein>
<keyword evidence="1" id="KW-0547">Nucleotide-binding</keyword>
<name>A0A8S5TJZ1_9CAUD</name>
<sequence length="108" mass="12884">MKARDKDKEPCVNYKCVNDCNTMIAIYDPVKMQQKEHHGYKMDKMLGRFRVCQILKNRFGECDVEVGINFFGEINYFKEMPRPDEITDYEKYNSPEYILEEMSNATYV</sequence>
<accession>A0A8S5TJZ1</accession>